<keyword evidence="3" id="KW-1185">Reference proteome</keyword>
<accession>A0AAE0EW71</accession>
<protein>
    <submittedName>
        <fullName evidence="2">Uncharacterized protein</fullName>
    </submittedName>
</protein>
<evidence type="ECO:0000313" key="3">
    <source>
        <dbReference type="Proteomes" id="UP001190700"/>
    </source>
</evidence>
<keyword evidence="1" id="KW-1133">Transmembrane helix</keyword>
<feature type="transmembrane region" description="Helical" evidence="1">
    <location>
        <begin position="20"/>
        <end position="38"/>
    </location>
</feature>
<dbReference type="AlphaFoldDB" id="A0AAE0EW71"/>
<dbReference type="Proteomes" id="UP001190700">
    <property type="component" value="Unassembled WGS sequence"/>
</dbReference>
<organism evidence="2 3">
    <name type="scientific">Cymbomonas tetramitiformis</name>
    <dbReference type="NCBI Taxonomy" id="36881"/>
    <lineage>
        <taxon>Eukaryota</taxon>
        <taxon>Viridiplantae</taxon>
        <taxon>Chlorophyta</taxon>
        <taxon>Pyramimonadophyceae</taxon>
        <taxon>Pyramimonadales</taxon>
        <taxon>Pyramimonadaceae</taxon>
        <taxon>Cymbomonas</taxon>
    </lineage>
</organism>
<reference evidence="2 3" key="1">
    <citation type="journal article" date="2015" name="Genome Biol. Evol.">
        <title>Comparative Genomics of a Bacterivorous Green Alga Reveals Evolutionary Causalities and Consequences of Phago-Mixotrophic Mode of Nutrition.</title>
        <authorList>
            <person name="Burns J.A."/>
            <person name="Paasch A."/>
            <person name="Narechania A."/>
            <person name="Kim E."/>
        </authorList>
    </citation>
    <scope>NUCLEOTIDE SEQUENCE [LARGE SCALE GENOMIC DNA]</scope>
    <source>
        <strain evidence="2 3">PLY_AMNH</strain>
    </source>
</reference>
<gene>
    <name evidence="2" type="ORF">CYMTET_49021</name>
</gene>
<keyword evidence="1" id="KW-0812">Transmembrane</keyword>
<dbReference type="EMBL" id="LGRX02033450">
    <property type="protein sequence ID" value="KAK3241195.1"/>
    <property type="molecule type" value="Genomic_DNA"/>
</dbReference>
<name>A0AAE0EW71_9CHLO</name>
<evidence type="ECO:0000256" key="1">
    <source>
        <dbReference type="SAM" id="Phobius"/>
    </source>
</evidence>
<keyword evidence="1" id="KW-0472">Membrane</keyword>
<evidence type="ECO:0000313" key="2">
    <source>
        <dbReference type="EMBL" id="KAK3241195.1"/>
    </source>
</evidence>
<comment type="caution">
    <text evidence="2">The sequence shown here is derived from an EMBL/GenBank/DDBJ whole genome shotgun (WGS) entry which is preliminary data.</text>
</comment>
<sequence>MTGSIKVKSMPLLKLGHWPGILHHRVIVFVSFIFLLIVPDVSGTMDITTVATSFVSDAASSIAGQLPSMYAFVDGTSGTCIGDGGGDMYDCGNQINVMTASGTYYNQLAYTQSTTASSAGSDITYATYKASNVWLAAFSSPSGNLGAYYTSGNNGADGGGSMSYGYLGQSSAVSGYYGWYKKVYNAGDPSINEVIITTDPSWAHSIGDSTDNGEHRLQGNGGVSEIYYLMWAGSSGYGYRCEDTIMMWG</sequence>
<proteinExistence type="predicted"/>